<sequence length="159" mass="17558">MGQVMIKLANGSEDEEKKAKRIEPIIDECYNNITVDAKDYAGFYRAVCQAVEEINKQLGNTQFSVPSTTKLQEAFEKHHKGKESGSLTKEEFGKILQDVIYGAGLTGTGAKAMLLSIFGVPIMSMFIKQRIIPKAIPNELFLPCITSATVFILAKLNKI</sequence>
<evidence type="ECO:0000313" key="2">
    <source>
        <dbReference type="RefSeq" id="XP_010269533.1"/>
    </source>
</evidence>
<dbReference type="AlphaFoldDB" id="A0A1U8B104"/>
<accession>A0A1U8B104</accession>
<dbReference type="Proteomes" id="UP000189703">
    <property type="component" value="Unplaced"/>
</dbReference>
<dbReference type="KEGG" id="nnu:104606159"/>
<dbReference type="GeneID" id="104606159"/>
<proteinExistence type="predicted"/>
<dbReference type="OMA" id="FYRAICE"/>
<gene>
    <name evidence="2" type="primary">LOC104606159</name>
</gene>
<dbReference type="PANTHER" id="PTHR37216">
    <property type="entry name" value="EXPRESSED PROTEIN"/>
    <property type="match status" value="1"/>
</dbReference>
<reference evidence="2" key="1">
    <citation type="submission" date="2025-08" db="UniProtKB">
        <authorList>
            <consortium name="RefSeq"/>
        </authorList>
    </citation>
    <scope>IDENTIFICATION</scope>
</reference>
<dbReference type="PANTHER" id="PTHR37216:SF1">
    <property type="entry name" value="EXPRESSED PROTEIN"/>
    <property type="match status" value="1"/>
</dbReference>
<name>A0A1U8B104_NELNU</name>
<dbReference type="OrthoDB" id="785636at2759"/>
<evidence type="ECO:0000313" key="1">
    <source>
        <dbReference type="Proteomes" id="UP000189703"/>
    </source>
</evidence>
<dbReference type="RefSeq" id="XP_010269533.1">
    <property type="nucleotide sequence ID" value="XM_010271231.2"/>
</dbReference>
<dbReference type="InterPro" id="IPR057196">
    <property type="entry name" value="DUF7874"/>
</dbReference>
<protein>
    <submittedName>
        <fullName evidence="2">Uncharacterized protein LOC104606159</fullName>
    </submittedName>
</protein>
<dbReference type="Pfam" id="PF25284">
    <property type="entry name" value="DUF7874"/>
    <property type="match status" value="1"/>
</dbReference>
<keyword evidence="1" id="KW-1185">Reference proteome</keyword>
<organism evidence="1 2">
    <name type="scientific">Nelumbo nucifera</name>
    <name type="common">Sacred lotus</name>
    <dbReference type="NCBI Taxonomy" id="4432"/>
    <lineage>
        <taxon>Eukaryota</taxon>
        <taxon>Viridiplantae</taxon>
        <taxon>Streptophyta</taxon>
        <taxon>Embryophyta</taxon>
        <taxon>Tracheophyta</taxon>
        <taxon>Spermatophyta</taxon>
        <taxon>Magnoliopsida</taxon>
        <taxon>Proteales</taxon>
        <taxon>Nelumbonaceae</taxon>
        <taxon>Nelumbo</taxon>
    </lineage>
</organism>
<dbReference type="eggNOG" id="ENOG502S0XA">
    <property type="taxonomic scope" value="Eukaryota"/>
</dbReference>
<dbReference type="FunCoup" id="A0A1U8B104">
    <property type="interactions" value="218"/>
</dbReference>